<evidence type="ECO:0000256" key="6">
    <source>
        <dbReference type="ARBA" id="ARBA00022729"/>
    </source>
</evidence>
<evidence type="ECO:0000256" key="1">
    <source>
        <dbReference type="ARBA" id="ARBA00004442"/>
    </source>
</evidence>
<dbReference type="NCBIfam" id="TIGR02517">
    <property type="entry name" value="type_II_gspD"/>
    <property type="match status" value="1"/>
</dbReference>
<evidence type="ECO:0000256" key="5">
    <source>
        <dbReference type="ARBA" id="ARBA00022692"/>
    </source>
</evidence>
<evidence type="ECO:0000256" key="8">
    <source>
        <dbReference type="ARBA" id="ARBA00023136"/>
    </source>
</evidence>
<evidence type="ECO:0000259" key="12">
    <source>
        <dbReference type="Pfam" id="PF00263"/>
    </source>
</evidence>
<feature type="domain" description="Type II/III secretion system secretin-like" evidence="12">
    <location>
        <begin position="499"/>
        <end position="666"/>
    </location>
</feature>
<keyword evidence="16" id="KW-1185">Reference proteome</keyword>
<dbReference type="PANTHER" id="PTHR30332:SF24">
    <property type="entry name" value="SECRETIN GSPD-RELATED"/>
    <property type="match status" value="1"/>
</dbReference>
<evidence type="ECO:0000256" key="10">
    <source>
        <dbReference type="RuleBase" id="RU004004"/>
    </source>
</evidence>
<name>A0ABZ0D2G6_9BURK</name>
<keyword evidence="5" id="KW-0812">Transmembrane</keyword>
<keyword evidence="8" id="KW-0472">Membrane</keyword>
<dbReference type="InterPro" id="IPR013356">
    <property type="entry name" value="T2SS_GspD"/>
</dbReference>
<dbReference type="EMBL" id="CP136336">
    <property type="protein sequence ID" value="WOB09268.1"/>
    <property type="molecule type" value="Genomic_DNA"/>
</dbReference>
<feature type="domain" description="NolW-like" evidence="13">
    <location>
        <begin position="206"/>
        <end position="281"/>
    </location>
</feature>
<dbReference type="PANTHER" id="PTHR30332">
    <property type="entry name" value="PROBABLE GENERAL SECRETION PATHWAY PROTEIN D"/>
    <property type="match status" value="1"/>
</dbReference>
<feature type="domain" description="NolW-like" evidence="13">
    <location>
        <begin position="292"/>
        <end position="407"/>
    </location>
</feature>
<evidence type="ECO:0000313" key="15">
    <source>
        <dbReference type="EMBL" id="WOB09268.1"/>
    </source>
</evidence>
<comment type="similarity">
    <text evidence="2">Belongs to the bacterial secretin family. GSP D subfamily.</text>
</comment>
<proteinExistence type="inferred from homology"/>
<keyword evidence="9" id="KW-0998">Cell outer membrane</keyword>
<evidence type="ECO:0000313" key="16">
    <source>
        <dbReference type="Proteomes" id="UP001303946"/>
    </source>
</evidence>
<evidence type="ECO:0000256" key="2">
    <source>
        <dbReference type="ARBA" id="ARBA00006980"/>
    </source>
</evidence>
<evidence type="ECO:0000256" key="9">
    <source>
        <dbReference type="ARBA" id="ARBA00023237"/>
    </source>
</evidence>
<evidence type="ECO:0000259" key="13">
    <source>
        <dbReference type="Pfam" id="PF03958"/>
    </source>
</evidence>
<dbReference type="Pfam" id="PF00263">
    <property type="entry name" value="Secretin"/>
    <property type="match status" value="1"/>
</dbReference>
<dbReference type="InterPro" id="IPR049371">
    <property type="entry name" value="GspD-like_N0"/>
</dbReference>
<feature type="region of interest" description="Disordered" evidence="11">
    <location>
        <begin position="692"/>
        <end position="759"/>
    </location>
</feature>
<feature type="compositionally biased region" description="Low complexity" evidence="11">
    <location>
        <begin position="744"/>
        <end position="759"/>
    </location>
</feature>
<organism evidence="15 16">
    <name type="scientific">Piscinibacter gummiphilus</name>
    <dbReference type="NCBI Taxonomy" id="946333"/>
    <lineage>
        <taxon>Bacteria</taxon>
        <taxon>Pseudomonadati</taxon>
        <taxon>Pseudomonadota</taxon>
        <taxon>Betaproteobacteria</taxon>
        <taxon>Burkholderiales</taxon>
        <taxon>Sphaerotilaceae</taxon>
        <taxon>Piscinibacter</taxon>
    </lineage>
</organism>
<keyword evidence="4" id="KW-1134">Transmembrane beta strand</keyword>
<dbReference type="PRINTS" id="PR01032">
    <property type="entry name" value="PHAGEIV"/>
</dbReference>
<sequence length="759" mass="78735">MKNAPLHKSLRPLAAALAAVLLGTAVLPPLAYAQARDSRFKGEPVTLNFVNAEIEGVSRAMGAILKQQFVVDPRVKGTITLYSEEPLSPREAYLNYLAALRGLGFTVVESGGLFKVVPEADAKLQSSTVSVGGVARQGDQVLTQIFKLSHENANNLVPVLRPLISPNNTINANPGNNTLVITDYADNLARIAKIIAAMDTPSAGDVEIIPLKHAVAADVATLVQRLSDGSATAGAPGVPGVGAATSSVMVDPRSNALIVRASTPARMASIKTIVEKLDRPTTGDNPMGNIYVVYLKNADATRLATVLRAAYSAGNTSATGAGGGLGGGGTAAQPQAAANVGIGGQAAGNTGGQSAAAASPITPAAAVSTGGMIQADPATNSLIITAPEPVYRQLRAVIDQLDSRRAQVYIESMIVEVVGNNAADFGFQWQGLSGKEGDKVGVVGGTNFGTTGNLLGITAALAGGSVTSASATLLGEGLNIGIIKDFAGTYGLAAIARFLQSQTNTNIVSTPNLITLDNEEAKIIVGSNVPFITGQFTNTGTATTNPFQTVERKDVGITLRIKPQIGETGTVRMTIYQESSSLSRDVAPGTTNAGPTTNKRSIESNVVVDDGQIIVLGGLIEDRFEETKNKVPLLGDIPLIGALFRSETREKRRTNLMVFLRPVVMRDAAAVNNFSLDRYDLIRATQKDAQPGYSIVLPNGAPVVPPLRTPAESEQSQRLRDSGTRTPPPSPTPPQPVPAPLISPPAGASAPSATPPRTN</sequence>
<evidence type="ECO:0000256" key="11">
    <source>
        <dbReference type="SAM" id="MobiDB-lite"/>
    </source>
</evidence>
<feature type="domain" description="GspD-like N0" evidence="14">
    <location>
        <begin position="47"/>
        <end position="116"/>
    </location>
</feature>
<reference evidence="15 16" key="1">
    <citation type="submission" date="2023-10" db="EMBL/GenBank/DDBJ databases">
        <title>Bacteria for the degradation of biodegradable plastic PBAT(Polybutylene adipate terephthalate).</title>
        <authorList>
            <person name="Weon H.-Y."/>
            <person name="Yeon J."/>
        </authorList>
    </citation>
    <scope>NUCLEOTIDE SEQUENCE [LARGE SCALE GENOMIC DNA]</scope>
    <source>
        <strain evidence="15 16">SBD 7-3</strain>
    </source>
</reference>
<dbReference type="InterPro" id="IPR038591">
    <property type="entry name" value="NolW-like_sf"/>
</dbReference>
<keyword evidence="6" id="KW-0732">Signal</keyword>
<protein>
    <submittedName>
        <fullName evidence="15">Type II secretion system secretin GspD</fullName>
    </submittedName>
</protein>
<dbReference type="Gene3D" id="3.30.1370.120">
    <property type="match status" value="3"/>
</dbReference>
<dbReference type="PRINTS" id="PR00811">
    <property type="entry name" value="BCTERIALGSPD"/>
</dbReference>
<dbReference type="InterPro" id="IPR001775">
    <property type="entry name" value="GspD/PilQ"/>
</dbReference>
<evidence type="ECO:0000259" key="14">
    <source>
        <dbReference type="Pfam" id="PF21305"/>
    </source>
</evidence>
<dbReference type="InterPro" id="IPR005644">
    <property type="entry name" value="NolW-like"/>
</dbReference>
<accession>A0ABZ0D2G6</accession>
<dbReference type="InterPro" id="IPR050810">
    <property type="entry name" value="Bact_Secretion_Sys_Channel"/>
</dbReference>
<dbReference type="InterPro" id="IPR004846">
    <property type="entry name" value="T2SS/T3SS_dom"/>
</dbReference>
<feature type="compositionally biased region" description="Pro residues" evidence="11">
    <location>
        <begin position="726"/>
        <end position="743"/>
    </location>
</feature>
<evidence type="ECO:0000256" key="7">
    <source>
        <dbReference type="ARBA" id="ARBA00022927"/>
    </source>
</evidence>
<gene>
    <name evidence="15" type="primary">gspD</name>
    <name evidence="15" type="ORF">RXV79_04220</name>
</gene>
<keyword evidence="7" id="KW-0653">Protein transport</keyword>
<dbReference type="Proteomes" id="UP001303946">
    <property type="component" value="Chromosome"/>
</dbReference>
<evidence type="ECO:0000256" key="4">
    <source>
        <dbReference type="ARBA" id="ARBA00022452"/>
    </source>
</evidence>
<dbReference type="Pfam" id="PF21305">
    <property type="entry name" value="type_II_gspD_N0"/>
    <property type="match status" value="1"/>
</dbReference>
<evidence type="ECO:0000256" key="3">
    <source>
        <dbReference type="ARBA" id="ARBA00022448"/>
    </source>
</evidence>
<keyword evidence="3 10" id="KW-0813">Transport</keyword>
<comment type="subcellular location">
    <subcellularLocation>
        <location evidence="1 10">Cell outer membrane</location>
    </subcellularLocation>
</comment>
<dbReference type="RefSeq" id="WP_316702224.1">
    <property type="nucleotide sequence ID" value="NZ_CP136336.1"/>
</dbReference>
<dbReference type="Pfam" id="PF03958">
    <property type="entry name" value="Secretin_N"/>
    <property type="match status" value="3"/>
</dbReference>
<feature type="domain" description="NolW-like" evidence="13">
    <location>
        <begin position="143"/>
        <end position="203"/>
    </location>
</feature>